<dbReference type="GO" id="GO:0046872">
    <property type="term" value="F:metal ion binding"/>
    <property type="evidence" value="ECO:0007669"/>
    <property type="project" value="UniProtKB-UniRule"/>
</dbReference>
<evidence type="ECO:0000256" key="2">
    <source>
        <dbReference type="RuleBase" id="RU364116"/>
    </source>
</evidence>
<comment type="function">
    <text evidence="2">Probably acts as a heme chaperone, transferring heme to an unknown acceptor. Binds one molecule of heme per monomer, possibly covalently. Binds 1 [4Fe-4S] cluster. The cluster is coordinated with 3 cysteines and an exchangeable S-adenosyl-L-methionine.</text>
</comment>
<dbReference type="GO" id="GO:0004109">
    <property type="term" value="F:coproporphyrinogen oxidase activity"/>
    <property type="evidence" value="ECO:0007669"/>
    <property type="project" value="InterPro"/>
</dbReference>
<dbReference type="Proteomes" id="UP000810292">
    <property type="component" value="Unassembled WGS sequence"/>
</dbReference>
<reference evidence="4" key="1">
    <citation type="submission" date="2020-10" db="EMBL/GenBank/DDBJ databases">
        <authorList>
            <person name="Gilroy R."/>
        </authorList>
    </citation>
    <scope>NUCLEOTIDE SEQUENCE</scope>
    <source>
        <strain evidence="4">14700</strain>
    </source>
</reference>
<protein>
    <recommendedName>
        <fullName evidence="2">Heme chaperone HemW</fullName>
    </recommendedName>
</protein>
<dbReference type="GO" id="GO:0005737">
    <property type="term" value="C:cytoplasm"/>
    <property type="evidence" value="ECO:0007669"/>
    <property type="project" value="UniProtKB-SubCell"/>
</dbReference>
<dbReference type="InterPro" id="IPR010723">
    <property type="entry name" value="HemN_C"/>
</dbReference>
<dbReference type="PANTHER" id="PTHR13932:SF5">
    <property type="entry name" value="RADICAL S-ADENOSYL METHIONINE DOMAIN-CONTAINING PROTEIN 1, MITOCHONDRIAL"/>
    <property type="match status" value="1"/>
</dbReference>
<dbReference type="SFLD" id="SFLDF00562">
    <property type="entry name" value="HemN-like__clustered_with_heat"/>
    <property type="match status" value="1"/>
</dbReference>
<comment type="similarity">
    <text evidence="1">Belongs to the anaerobic coproporphyrinogen-III oxidase family. HemW subfamily.</text>
</comment>
<feature type="domain" description="Radical SAM core" evidence="3">
    <location>
        <begin position="4"/>
        <end position="230"/>
    </location>
</feature>
<evidence type="ECO:0000313" key="4">
    <source>
        <dbReference type="EMBL" id="MBO8468171.1"/>
    </source>
</evidence>
<keyword evidence="2" id="KW-0963">Cytoplasm</keyword>
<keyword evidence="2" id="KW-0143">Chaperone</keyword>
<keyword evidence="2" id="KW-0349">Heme</keyword>
<reference evidence="4" key="2">
    <citation type="journal article" date="2021" name="PeerJ">
        <title>Extensive microbial diversity within the chicken gut microbiome revealed by metagenomics and culture.</title>
        <authorList>
            <person name="Gilroy R."/>
            <person name="Ravi A."/>
            <person name="Getino M."/>
            <person name="Pursley I."/>
            <person name="Horton D.L."/>
            <person name="Alikhan N.F."/>
            <person name="Baker D."/>
            <person name="Gharbi K."/>
            <person name="Hall N."/>
            <person name="Watson M."/>
            <person name="Adriaenssens E.M."/>
            <person name="Foster-Nyarko E."/>
            <person name="Jarju S."/>
            <person name="Secka A."/>
            <person name="Antonio M."/>
            <person name="Oren A."/>
            <person name="Chaudhuri R.R."/>
            <person name="La Ragione R."/>
            <person name="Hildebrand F."/>
            <person name="Pallen M.J."/>
        </authorList>
    </citation>
    <scope>NUCLEOTIDE SEQUENCE</scope>
    <source>
        <strain evidence="4">14700</strain>
    </source>
</reference>
<dbReference type="EMBL" id="JADIMF010000002">
    <property type="protein sequence ID" value="MBO8468171.1"/>
    <property type="molecule type" value="Genomic_DNA"/>
</dbReference>
<keyword evidence="2" id="KW-0949">S-adenosyl-L-methionine</keyword>
<dbReference type="SUPFAM" id="SSF102114">
    <property type="entry name" value="Radical SAM enzymes"/>
    <property type="match status" value="1"/>
</dbReference>
<dbReference type="InterPro" id="IPR058240">
    <property type="entry name" value="rSAM_sf"/>
</dbReference>
<dbReference type="PANTHER" id="PTHR13932">
    <property type="entry name" value="COPROPORPHYRINIGEN III OXIDASE"/>
    <property type="match status" value="1"/>
</dbReference>
<dbReference type="InterPro" id="IPR004559">
    <property type="entry name" value="HemW-like"/>
</dbReference>
<dbReference type="SMART" id="SM00729">
    <property type="entry name" value="Elp3"/>
    <property type="match status" value="1"/>
</dbReference>
<keyword evidence="2" id="KW-0479">Metal-binding</keyword>
<dbReference type="GO" id="GO:0006779">
    <property type="term" value="P:porphyrin-containing compound biosynthetic process"/>
    <property type="evidence" value="ECO:0007669"/>
    <property type="project" value="InterPro"/>
</dbReference>
<name>A0A9D9I9K4_9SPIO</name>
<evidence type="ECO:0000313" key="5">
    <source>
        <dbReference type="Proteomes" id="UP000810292"/>
    </source>
</evidence>
<organism evidence="4 5">
    <name type="scientific">Candidatus Ornithospirochaeta stercoravium</name>
    <dbReference type="NCBI Taxonomy" id="2840897"/>
    <lineage>
        <taxon>Bacteria</taxon>
        <taxon>Pseudomonadati</taxon>
        <taxon>Spirochaetota</taxon>
        <taxon>Spirochaetia</taxon>
        <taxon>Spirochaetales</taxon>
        <taxon>Spirochaetaceae</taxon>
        <taxon>Spirochaetaceae incertae sedis</taxon>
        <taxon>Candidatus Ornithospirochaeta</taxon>
    </lineage>
</organism>
<comment type="caution">
    <text evidence="4">The sequence shown here is derived from an EMBL/GenBank/DDBJ whole genome shotgun (WGS) entry which is preliminary data.</text>
</comment>
<dbReference type="SFLD" id="SFLDG01065">
    <property type="entry name" value="anaerobic_coproporphyrinogen-I"/>
    <property type="match status" value="1"/>
</dbReference>
<dbReference type="Pfam" id="PF06969">
    <property type="entry name" value="HemN_C"/>
    <property type="match status" value="1"/>
</dbReference>
<sequence>MEGLDYSRPLSLYIHVPFCERKCDYCAFYSVPYCRYEEKTERYIDMLLGEIDALNRDYKKAYKTIFIGGGNPGILGVENLRRILLKASENGMAEETTIEINPENLDESILSLGNLITRISIGIQSMSDKSLRILGRNSDRENNLRALSLLSSSPYRWNADIITAIPGTSPEDTLSDIEEIASYNPGHISFYCLTFEENTPLVKRIKPLDSDTEADFLEKGWEKLRSLGYEHYEVSNFAKKGARCRHNEVYWHLGQYVGFGPGAESSVGYERIISMRDSETVDEYLKRPVMTCSRLSKEESEEEFMLVSLRTSDGIDKNEFGKRFSHSFDFRYGDAVKTMNEEFYIDDNEHFALTEKGFMMLDWVILHLVAGI</sequence>
<dbReference type="NCBIfam" id="TIGR00539">
    <property type="entry name" value="hemN_rel"/>
    <property type="match status" value="1"/>
</dbReference>
<gene>
    <name evidence="4" type="primary">hemW</name>
    <name evidence="4" type="ORF">IAA72_00110</name>
</gene>
<dbReference type="InterPro" id="IPR034505">
    <property type="entry name" value="Coproporphyrinogen-III_oxidase"/>
</dbReference>
<dbReference type="InterPro" id="IPR007197">
    <property type="entry name" value="rSAM"/>
</dbReference>
<keyword evidence="2" id="KW-0004">4Fe-4S</keyword>
<dbReference type="PROSITE" id="PS51918">
    <property type="entry name" value="RADICAL_SAM"/>
    <property type="match status" value="1"/>
</dbReference>
<comment type="subcellular location">
    <subcellularLocation>
        <location evidence="2">Cytoplasm</location>
    </subcellularLocation>
</comment>
<dbReference type="GO" id="GO:0051539">
    <property type="term" value="F:4 iron, 4 sulfur cluster binding"/>
    <property type="evidence" value="ECO:0007669"/>
    <property type="project" value="UniProtKB-UniRule"/>
</dbReference>
<dbReference type="Pfam" id="PF04055">
    <property type="entry name" value="Radical_SAM"/>
    <property type="match status" value="1"/>
</dbReference>
<dbReference type="InterPro" id="IPR023404">
    <property type="entry name" value="rSAM_horseshoe"/>
</dbReference>
<keyword evidence="2" id="KW-0408">Iron</keyword>
<dbReference type="InterPro" id="IPR006638">
    <property type="entry name" value="Elp3/MiaA/NifB-like_rSAM"/>
</dbReference>
<proteinExistence type="inferred from homology"/>
<dbReference type="Gene3D" id="3.80.30.20">
    <property type="entry name" value="tm_1862 like domain"/>
    <property type="match status" value="1"/>
</dbReference>
<accession>A0A9D9I9K4</accession>
<keyword evidence="2" id="KW-0411">Iron-sulfur</keyword>
<evidence type="ECO:0000259" key="3">
    <source>
        <dbReference type="PROSITE" id="PS51918"/>
    </source>
</evidence>
<dbReference type="AlphaFoldDB" id="A0A9D9I9K4"/>
<evidence type="ECO:0000256" key="1">
    <source>
        <dbReference type="ARBA" id="ARBA00006100"/>
    </source>
</evidence>
<dbReference type="SFLD" id="SFLDS00029">
    <property type="entry name" value="Radical_SAM"/>
    <property type="match status" value="1"/>
</dbReference>